<accession>A0ABZ2C166</accession>
<keyword evidence="9" id="KW-1185">Reference proteome</keyword>
<keyword evidence="5" id="KW-0418">Kinase</keyword>
<evidence type="ECO:0000256" key="1">
    <source>
        <dbReference type="ARBA" id="ARBA00000085"/>
    </source>
</evidence>
<evidence type="ECO:0000313" key="9">
    <source>
        <dbReference type="Proteomes" id="UP001330434"/>
    </source>
</evidence>
<evidence type="ECO:0000256" key="2">
    <source>
        <dbReference type="ARBA" id="ARBA00012438"/>
    </source>
</evidence>
<comment type="catalytic activity">
    <reaction evidence="1">
        <text>ATP + protein L-histidine = ADP + protein N-phospho-L-histidine.</text>
        <dbReference type="EC" id="2.7.13.3"/>
    </reaction>
</comment>
<dbReference type="InterPro" id="IPR005467">
    <property type="entry name" value="His_kinase_dom"/>
</dbReference>
<dbReference type="Proteomes" id="UP001330434">
    <property type="component" value="Chromosome"/>
</dbReference>
<dbReference type="SMART" id="SM00387">
    <property type="entry name" value="HATPase_c"/>
    <property type="match status" value="1"/>
</dbReference>
<dbReference type="Pfam" id="PF00512">
    <property type="entry name" value="HisKA"/>
    <property type="match status" value="1"/>
</dbReference>
<dbReference type="SUPFAM" id="SSF55874">
    <property type="entry name" value="ATPase domain of HSP90 chaperone/DNA topoisomerase II/histidine kinase"/>
    <property type="match status" value="1"/>
</dbReference>
<gene>
    <name evidence="8" type="ORF">Bealeia1_00421</name>
</gene>
<keyword evidence="3" id="KW-0597">Phosphoprotein</keyword>
<evidence type="ECO:0000256" key="6">
    <source>
        <dbReference type="SAM" id="Phobius"/>
    </source>
</evidence>
<evidence type="ECO:0000256" key="3">
    <source>
        <dbReference type="ARBA" id="ARBA00022553"/>
    </source>
</evidence>
<keyword evidence="4" id="KW-0808">Transferase</keyword>
<dbReference type="InterPro" id="IPR036097">
    <property type="entry name" value="HisK_dim/P_sf"/>
</dbReference>
<evidence type="ECO:0000256" key="4">
    <source>
        <dbReference type="ARBA" id="ARBA00022679"/>
    </source>
</evidence>
<dbReference type="SUPFAM" id="SSF47384">
    <property type="entry name" value="Homodimeric domain of signal transducing histidine kinase"/>
    <property type="match status" value="1"/>
</dbReference>
<proteinExistence type="predicted"/>
<evidence type="ECO:0000313" key="8">
    <source>
        <dbReference type="EMBL" id="WVX66246.1"/>
    </source>
</evidence>
<dbReference type="Gene3D" id="1.10.287.130">
    <property type="match status" value="1"/>
</dbReference>
<dbReference type="InterPro" id="IPR003594">
    <property type="entry name" value="HATPase_dom"/>
</dbReference>
<reference evidence="8 9" key="1">
    <citation type="journal article" date="2024" name="Environ. Microbiol.">
        <title>Novel evolutionary insights on the interactions of the Holosporales (Alphaproteobacteria) with eukaryotic hosts from comparative genomics.</title>
        <authorList>
            <person name="Giovannini M."/>
            <person name="Petroni G."/>
            <person name="Castelli M."/>
        </authorList>
    </citation>
    <scope>NUCLEOTIDE SEQUENCE [LARGE SCALE GENOMIC DNA]</scope>
    <source>
        <strain evidence="8 9">US_Bl 15I1</strain>
    </source>
</reference>
<dbReference type="CDD" id="cd16922">
    <property type="entry name" value="HATPase_EvgS-ArcB-TorS-like"/>
    <property type="match status" value="1"/>
</dbReference>
<dbReference type="Gene3D" id="3.30.565.10">
    <property type="entry name" value="Histidine kinase-like ATPase, C-terminal domain"/>
    <property type="match status" value="1"/>
</dbReference>
<keyword evidence="6" id="KW-0472">Membrane</keyword>
<dbReference type="PANTHER" id="PTHR43047">
    <property type="entry name" value="TWO-COMPONENT HISTIDINE PROTEIN KINASE"/>
    <property type="match status" value="1"/>
</dbReference>
<evidence type="ECO:0000256" key="5">
    <source>
        <dbReference type="ARBA" id="ARBA00022777"/>
    </source>
</evidence>
<dbReference type="CDD" id="cd00082">
    <property type="entry name" value="HisKA"/>
    <property type="match status" value="1"/>
</dbReference>
<dbReference type="PANTHER" id="PTHR43047:SF72">
    <property type="entry name" value="OSMOSENSING HISTIDINE PROTEIN KINASE SLN1"/>
    <property type="match status" value="1"/>
</dbReference>
<sequence>MIKKMLNNEFLLIATKIAAIILIIELLIMYVLSFFEGQLSPTFEMLVDPFTLVLTSTPIITYYVILPYIRYRDKVEVTLSHLSEEALAANKAKSEFLAMMSHELRTPLNAIIGYSEFLSEQAEEDNFPISRELNQINSAGKHLLALINNILDLSKLEAGKTEVFKETFSLQDMVVNVASMVEALMKMNQNQLILEIDKNLGLMHSDFVKIRQNLLNLLSNAAKFTENGKIVLTVKVEPNDWILFSVQDSGCGITSEQLEKLFNPFIQADSSTTRKHGGTGLGLSLFKRYTELLDGTTSVESIPNQGSTFSMRLPRGDVDDILLSEA</sequence>
<keyword evidence="6" id="KW-1133">Transmembrane helix</keyword>
<dbReference type="InterPro" id="IPR036890">
    <property type="entry name" value="HATPase_C_sf"/>
</dbReference>
<dbReference type="EMBL" id="CP133270">
    <property type="protein sequence ID" value="WVX66246.1"/>
    <property type="molecule type" value="Genomic_DNA"/>
</dbReference>
<dbReference type="InterPro" id="IPR003661">
    <property type="entry name" value="HisK_dim/P_dom"/>
</dbReference>
<dbReference type="SMART" id="SM00388">
    <property type="entry name" value="HisKA"/>
    <property type="match status" value="1"/>
</dbReference>
<dbReference type="EC" id="2.7.13.3" evidence="2"/>
<organism evidence="8 9">
    <name type="scientific">Candidatus Bealeia paramacronuclearis</name>
    <dbReference type="NCBI Taxonomy" id="1921001"/>
    <lineage>
        <taxon>Bacteria</taxon>
        <taxon>Pseudomonadati</taxon>
        <taxon>Pseudomonadota</taxon>
        <taxon>Alphaproteobacteria</taxon>
        <taxon>Holosporales</taxon>
        <taxon>Holosporaceae</taxon>
        <taxon>Candidatus Bealeia</taxon>
    </lineage>
</organism>
<dbReference type="PRINTS" id="PR00344">
    <property type="entry name" value="BCTRLSENSOR"/>
</dbReference>
<keyword evidence="6" id="KW-0812">Transmembrane</keyword>
<dbReference type="Pfam" id="PF02518">
    <property type="entry name" value="HATPase_c"/>
    <property type="match status" value="1"/>
</dbReference>
<name>A0ABZ2C166_9PROT</name>
<evidence type="ECO:0000259" key="7">
    <source>
        <dbReference type="PROSITE" id="PS50109"/>
    </source>
</evidence>
<protein>
    <recommendedName>
        <fullName evidence="2">histidine kinase</fullName>
        <ecNumber evidence="2">2.7.13.3</ecNumber>
    </recommendedName>
</protein>
<dbReference type="PROSITE" id="PS50109">
    <property type="entry name" value="HIS_KIN"/>
    <property type="match status" value="1"/>
</dbReference>
<dbReference type="RefSeq" id="WP_331255132.1">
    <property type="nucleotide sequence ID" value="NZ_CP133270.1"/>
</dbReference>
<feature type="domain" description="Histidine kinase" evidence="7">
    <location>
        <begin position="99"/>
        <end position="317"/>
    </location>
</feature>
<feature type="transmembrane region" description="Helical" evidence="6">
    <location>
        <begin position="50"/>
        <end position="69"/>
    </location>
</feature>
<dbReference type="InterPro" id="IPR004358">
    <property type="entry name" value="Sig_transdc_His_kin-like_C"/>
</dbReference>
<feature type="transmembrane region" description="Helical" evidence="6">
    <location>
        <begin position="12"/>
        <end position="35"/>
    </location>
</feature>